<dbReference type="Gene3D" id="3.30.450.20">
    <property type="entry name" value="PAS domain"/>
    <property type="match status" value="3"/>
</dbReference>
<dbReference type="SMART" id="SM00267">
    <property type="entry name" value="GGDEF"/>
    <property type="match status" value="1"/>
</dbReference>
<dbReference type="PANTHER" id="PTHR44757">
    <property type="entry name" value="DIGUANYLATE CYCLASE DGCP"/>
    <property type="match status" value="1"/>
</dbReference>
<dbReference type="OrthoDB" id="9814202at2"/>
<dbReference type="RefSeq" id="WP_160883190.1">
    <property type="nucleotide sequence ID" value="NZ_WURB01000002.1"/>
</dbReference>
<dbReference type="InterPro" id="IPR029787">
    <property type="entry name" value="Nucleotide_cyclase"/>
</dbReference>
<dbReference type="InterPro" id="IPR052155">
    <property type="entry name" value="Biofilm_reg_signaling"/>
</dbReference>
<dbReference type="InterPro" id="IPR013656">
    <property type="entry name" value="PAS_4"/>
</dbReference>
<protein>
    <submittedName>
        <fullName evidence="4">EAL domain-containing protein</fullName>
    </submittedName>
</protein>
<gene>
    <name evidence="4" type="ORF">GR328_03820</name>
</gene>
<dbReference type="CDD" id="cd01948">
    <property type="entry name" value="EAL"/>
    <property type="match status" value="1"/>
</dbReference>
<feature type="domain" description="EAL" evidence="2">
    <location>
        <begin position="579"/>
        <end position="834"/>
    </location>
</feature>
<dbReference type="Proteomes" id="UP000436483">
    <property type="component" value="Unassembled WGS sequence"/>
</dbReference>
<dbReference type="InterPro" id="IPR043128">
    <property type="entry name" value="Rev_trsase/Diguanyl_cyclase"/>
</dbReference>
<dbReference type="SUPFAM" id="SSF55073">
    <property type="entry name" value="Nucleotide cyclase"/>
    <property type="match status" value="1"/>
</dbReference>
<name>A0A7X3MP25_9HYPH</name>
<comment type="caution">
    <text evidence="4">The sequence shown here is derived from an EMBL/GenBank/DDBJ whole genome shotgun (WGS) entry which is preliminary data.</text>
</comment>
<dbReference type="Pfam" id="PF00563">
    <property type="entry name" value="EAL"/>
    <property type="match status" value="1"/>
</dbReference>
<dbReference type="SUPFAM" id="SSF141868">
    <property type="entry name" value="EAL domain-like"/>
    <property type="match status" value="1"/>
</dbReference>
<evidence type="ECO:0000256" key="1">
    <source>
        <dbReference type="SAM" id="MobiDB-lite"/>
    </source>
</evidence>
<proteinExistence type="predicted"/>
<dbReference type="GO" id="GO:0003824">
    <property type="term" value="F:catalytic activity"/>
    <property type="evidence" value="ECO:0007669"/>
    <property type="project" value="UniProtKB-ARBA"/>
</dbReference>
<evidence type="ECO:0000259" key="2">
    <source>
        <dbReference type="PROSITE" id="PS50883"/>
    </source>
</evidence>
<keyword evidence="5" id="KW-1185">Reference proteome</keyword>
<evidence type="ECO:0000313" key="5">
    <source>
        <dbReference type="Proteomes" id="UP000436483"/>
    </source>
</evidence>
<evidence type="ECO:0000313" key="4">
    <source>
        <dbReference type="EMBL" id="MXQ10589.1"/>
    </source>
</evidence>
<dbReference type="PROSITE" id="PS50887">
    <property type="entry name" value="GGDEF"/>
    <property type="match status" value="1"/>
</dbReference>
<dbReference type="Gene3D" id="3.30.70.270">
    <property type="match status" value="1"/>
</dbReference>
<dbReference type="CDD" id="cd00130">
    <property type="entry name" value="PAS"/>
    <property type="match status" value="1"/>
</dbReference>
<dbReference type="InterPro" id="IPR001633">
    <property type="entry name" value="EAL_dom"/>
</dbReference>
<dbReference type="EMBL" id="WURB01000002">
    <property type="protein sequence ID" value="MXQ10589.1"/>
    <property type="molecule type" value="Genomic_DNA"/>
</dbReference>
<reference evidence="4 5" key="1">
    <citation type="submission" date="2019-12" db="EMBL/GenBank/DDBJ databases">
        <authorList>
            <person name="Yuan C.-G."/>
        </authorList>
    </citation>
    <scope>NUCLEOTIDE SEQUENCE [LARGE SCALE GENOMIC DNA]</scope>
    <source>
        <strain evidence="4 5">KCTC 23863</strain>
    </source>
</reference>
<sequence length="839" mass="92513">MGALIRACDWSATTLGAPESWPHPLKTALSILLNSKHQMFLAWGPDLLSFYNDAYRPVLGARHPKALGKPFPEIWADIWPTIAPLVDRALAGEGTWSEDLPLVTFRNGFQEIAYFTFSYSPIFDDNGKVAGMFCACTETTDEVLSAFRARHNGGAADERRLHSLFQQAPSFMAVVRGPHHIFDMANSAHQRLVGFRNIIGKPVRDALPEIADQGFARLLDQVYATGQPHIGRGTPLLVQPASGAPAALRYIDFIFQPIPAPDGSVSGIFIQGHDVTDHKRIEAALSESEEWLRLALQAGRMIAWEQDLTTNFVTRSQNALDLLGIGSGPLSEMLDRIPPEDRPLREHFRPGGDGTGTGTIEFRYTTPGGRTLWLGMRGEWSGPNRLIGVTFDITDRKEAEAEIWRVANHDVLTGLPNRALFHQRFEEALHAAKQSNTSVSLLLIDFDHFKEINDALGHDAGDAFLRETARRLSTLVRDCDVVARFSGDEFAVLLIEPLRLKHAAKLAEAMIEKLSEPFQYCGRLIGSKASIGVAAFPDHDVMPADLLKDADIALFEAKAQGRSRVVIYRPALRSAIEQRIALLEDVRDALSKHRIVPFYQPKVCLSTGRVVGLEILARWRHPTKGILAPGYFGAAFDDPRLAIVLSETLLTKAAADMRGWLDAGLDPGRVAFNLSSCEFSQLGMPDHVFRILESAGIPPEHFEIEVTETVLLTRSPDSISATLNRFHDRGISIALDDFGTGYASLTHLKQFPVEHIKIDRSFVIDLEKDSEDEAIVAAIITLGRNLGMHITAEGVETKGQAERLRDLGCHNGQGYLFSRPVAGTEVPQLLARSGTMNGH</sequence>
<dbReference type="PROSITE" id="PS50883">
    <property type="entry name" value="EAL"/>
    <property type="match status" value="1"/>
</dbReference>
<feature type="region of interest" description="Disordered" evidence="1">
    <location>
        <begin position="340"/>
        <end position="359"/>
    </location>
</feature>
<dbReference type="Pfam" id="PF00990">
    <property type="entry name" value="GGDEF"/>
    <property type="match status" value="1"/>
</dbReference>
<dbReference type="NCBIfam" id="TIGR00254">
    <property type="entry name" value="GGDEF"/>
    <property type="match status" value="1"/>
</dbReference>
<dbReference type="SUPFAM" id="SSF55785">
    <property type="entry name" value="PYP-like sensor domain (PAS domain)"/>
    <property type="match status" value="3"/>
</dbReference>
<feature type="domain" description="GGDEF" evidence="3">
    <location>
        <begin position="437"/>
        <end position="570"/>
    </location>
</feature>
<dbReference type="InterPro" id="IPR000160">
    <property type="entry name" value="GGDEF_dom"/>
</dbReference>
<feature type="compositionally biased region" description="Basic and acidic residues" evidence="1">
    <location>
        <begin position="340"/>
        <end position="350"/>
    </location>
</feature>
<dbReference type="InterPro" id="IPR000014">
    <property type="entry name" value="PAS"/>
</dbReference>
<dbReference type="FunFam" id="3.30.70.270:FF:000001">
    <property type="entry name" value="Diguanylate cyclase domain protein"/>
    <property type="match status" value="1"/>
</dbReference>
<dbReference type="SMART" id="SM00091">
    <property type="entry name" value="PAS"/>
    <property type="match status" value="3"/>
</dbReference>
<dbReference type="Gene3D" id="3.20.20.450">
    <property type="entry name" value="EAL domain"/>
    <property type="match status" value="1"/>
</dbReference>
<dbReference type="AlphaFoldDB" id="A0A7X3MP25"/>
<dbReference type="InterPro" id="IPR035919">
    <property type="entry name" value="EAL_sf"/>
</dbReference>
<dbReference type="CDD" id="cd01949">
    <property type="entry name" value="GGDEF"/>
    <property type="match status" value="1"/>
</dbReference>
<organism evidence="4 5">
    <name type="scientific">Microvirga makkahensis</name>
    <dbReference type="NCBI Taxonomy" id="1128670"/>
    <lineage>
        <taxon>Bacteria</taxon>
        <taxon>Pseudomonadati</taxon>
        <taxon>Pseudomonadota</taxon>
        <taxon>Alphaproteobacteria</taxon>
        <taxon>Hyphomicrobiales</taxon>
        <taxon>Methylobacteriaceae</taxon>
        <taxon>Microvirga</taxon>
    </lineage>
</organism>
<dbReference type="Pfam" id="PF08448">
    <property type="entry name" value="PAS_4"/>
    <property type="match status" value="2"/>
</dbReference>
<dbReference type="PANTHER" id="PTHR44757:SF2">
    <property type="entry name" value="BIOFILM ARCHITECTURE MAINTENANCE PROTEIN MBAA"/>
    <property type="match status" value="1"/>
</dbReference>
<accession>A0A7X3MP25</accession>
<dbReference type="SMART" id="SM00052">
    <property type="entry name" value="EAL"/>
    <property type="match status" value="1"/>
</dbReference>
<dbReference type="InterPro" id="IPR035965">
    <property type="entry name" value="PAS-like_dom_sf"/>
</dbReference>
<reference evidence="4 5" key="2">
    <citation type="submission" date="2020-01" db="EMBL/GenBank/DDBJ databases">
        <title>Microvirga sp. nov., an arsenate reduction bacterium isolated from Tibet hotspring sediments.</title>
        <authorList>
            <person name="Xian W.-D."/>
            <person name="Li W.-J."/>
        </authorList>
    </citation>
    <scope>NUCLEOTIDE SEQUENCE [LARGE SCALE GENOMIC DNA]</scope>
    <source>
        <strain evidence="4 5">KCTC 23863</strain>
    </source>
</reference>
<evidence type="ECO:0000259" key="3">
    <source>
        <dbReference type="PROSITE" id="PS50887"/>
    </source>
</evidence>